<sequence length="253" mass="28638">MNLRFKRVRFVLKPCPGCEAEGSRARNRPSPPDPEKARIGPIARREPLHFQNGTPNCISHVTGMTIDPGKTVTFYFYIFSFSCTVSGSSSTQVLTDMRVACTDTHVMWARLPEVPNRELAWLERRTKDNGERGKGERRDNMLFARRPFQPPPAPDTPPLNPDLSFPHPVSACRRCPRPRVSICGQCTLLHEPRPFTEGPRNATALNNHPLEDRRPCAPERAQEAQENKVGIRIRQIAQRKPGGRVFDRARNKG</sequence>
<feature type="region of interest" description="Disordered" evidence="1">
    <location>
        <begin position="18"/>
        <end position="37"/>
    </location>
</feature>
<gene>
    <name evidence="2" type="ORF">ALC62_00871</name>
</gene>
<keyword evidence="3" id="KW-1185">Reference proteome</keyword>
<evidence type="ECO:0000313" key="2">
    <source>
        <dbReference type="EMBL" id="KYN08026.1"/>
    </source>
</evidence>
<feature type="compositionally biased region" description="Basic and acidic residues" evidence="1">
    <location>
        <begin position="125"/>
        <end position="140"/>
    </location>
</feature>
<name>A0A195D597_9HYME</name>
<feature type="region of interest" description="Disordered" evidence="1">
    <location>
        <begin position="197"/>
        <end position="228"/>
    </location>
</feature>
<feature type="compositionally biased region" description="Pro residues" evidence="1">
    <location>
        <begin position="148"/>
        <end position="160"/>
    </location>
</feature>
<dbReference type="Proteomes" id="UP000078542">
    <property type="component" value="Unassembled WGS sequence"/>
</dbReference>
<proteinExistence type="predicted"/>
<accession>A0A195D597</accession>
<protein>
    <submittedName>
        <fullName evidence="2">Uncharacterized protein</fullName>
    </submittedName>
</protein>
<evidence type="ECO:0000256" key="1">
    <source>
        <dbReference type="SAM" id="MobiDB-lite"/>
    </source>
</evidence>
<feature type="compositionally biased region" description="Basic and acidic residues" evidence="1">
    <location>
        <begin position="209"/>
        <end position="226"/>
    </location>
</feature>
<feature type="region of interest" description="Disordered" evidence="1">
    <location>
        <begin position="125"/>
        <end position="160"/>
    </location>
</feature>
<dbReference type="EMBL" id="KQ976818">
    <property type="protein sequence ID" value="KYN08026.1"/>
    <property type="molecule type" value="Genomic_DNA"/>
</dbReference>
<dbReference type="AlphaFoldDB" id="A0A195D597"/>
<organism evidence="2 3">
    <name type="scientific">Cyphomyrmex costatus</name>
    <dbReference type="NCBI Taxonomy" id="456900"/>
    <lineage>
        <taxon>Eukaryota</taxon>
        <taxon>Metazoa</taxon>
        <taxon>Ecdysozoa</taxon>
        <taxon>Arthropoda</taxon>
        <taxon>Hexapoda</taxon>
        <taxon>Insecta</taxon>
        <taxon>Pterygota</taxon>
        <taxon>Neoptera</taxon>
        <taxon>Endopterygota</taxon>
        <taxon>Hymenoptera</taxon>
        <taxon>Apocrita</taxon>
        <taxon>Aculeata</taxon>
        <taxon>Formicoidea</taxon>
        <taxon>Formicidae</taxon>
        <taxon>Myrmicinae</taxon>
        <taxon>Cyphomyrmex</taxon>
    </lineage>
</organism>
<reference evidence="2 3" key="1">
    <citation type="submission" date="2016-03" db="EMBL/GenBank/DDBJ databases">
        <title>Cyphomyrmex costatus WGS genome.</title>
        <authorList>
            <person name="Nygaard S."/>
            <person name="Hu H."/>
            <person name="Boomsma J."/>
            <person name="Zhang G."/>
        </authorList>
    </citation>
    <scope>NUCLEOTIDE SEQUENCE [LARGE SCALE GENOMIC DNA]</scope>
    <source>
        <strain evidence="2">MS0001</strain>
        <tissue evidence="2">Whole body</tissue>
    </source>
</reference>
<evidence type="ECO:0000313" key="3">
    <source>
        <dbReference type="Proteomes" id="UP000078542"/>
    </source>
</evidence>